<feature type="region of interest" description="Disordered" evidence="1">
    <location>
        <begin position="743"/>
        <end position="805"/>
    </location>
</feature>
<dbReference type="EMBL" id="BLJY01000004">
    <property type="protein sequence ID" value="GFF15463.1"/>
    <property type="molecule type" value="Genomic_DNA"/>
</dbReference>
<organism evidence="2 3">
    <name type="scientific">Aspergillus terreus</name>
    <dbReference type="NCBI Taxonomy" id="33178"/>
    <lineage>
        <taxon>Eukaryota</taxon>
        <taxon>Fungi</taxon>
        <taxon>Dikarya</taxon>
        <taxon>Ascomycota</taxon>
        <taxon>Pezizomycotina</taxon>
        <taxon>Eurotiomycetes</taxon>
        <taxon>Eurotiomycetidae</taxon>
        <taxon>Eurotiales</taxon>
        <taxon>Aspergillaceae</taxon>
        <taxon>Aspergillus</taxon>
        <taxon>Aspergillus subgen. Circumdati</taxon>
    </lineage>
</organism>
<dbReference type="VEuPathDB" id="FungiDB:ATEG_04610"/>
<dbReference type="OrthoDB" id="4159838at2759"/>
<dbReference type="AlphaFoldDB" id="A0A5M3YU54"/>
<reference evidence="2 3" key="1">
    <citation type="submission" date="2020-01" db="EMBL/GenBank/DDBJ databases">
        <title>Aspergillus terreus IFO 6365 whole genome shotgun sequence.</title>
        <authorList>
            <person name="Kanamasa S."/>
            <person name="Takahashi H."/>
        </authorList>
    </citation>
    <scope>NUCLEOTIDE SEQUENCE [LARGE SCALE GENOMIC DNA]</scope>
    <source>
        <strain evidence="2 3">IFO 6365</strain>
    </source>
</reference>
<dbReference type="Proteomes" id="UP000452235">
    <property type="component" value="Unassembled WGS sequence"/>
</dbReference>
<evidence type="ECO:0000313" key="3">
    <source>
        <dbReference type="Proteomes" id="UP000452235"/>
    </source>
</evidence>
<gene>
    <name evidence="2" type="ORF">ATEIFO6365_0004058200</name>
</gene>
<sequence length="932" mass="102790">MEDVRPTAKWANRMLRPLTSVYHRLEKHHEILASIAHSKLREQSEARRAGPNAQSTTATTGDADKGYSYSDEEPGDPAWVPGKPDKRRIRHSYASRGQKGSVRRRSRLSIHSPERQKTLPGAIEIATPLITGKTQGNLECSSLRKKLFCSPLASTDTGASGEQRRASRTNNASFPAYQGSWKEVLDLSGDTGLVDIAHLLDRLLLKFLSKTRVGAMGERSNRGARSLMSMVARRLPEFIAEEQRLQDELKNEDCGVDMCDAYFTELEAHYAPAGHGWGPLREAVRAQGIHVVSEMMLQGWLTQFAACRLMEECMNHGEFDAFESLMSRYLTTVDLYDHPMAFEQPKPPVHHDDAIYILGKYYTRAAGRRSFVFEEMAKLLMRGSVPPEWMVTSLWKKCLDGAIKSVSIEDRNAAAATRLVEAVVLSAGGVYPGKPMSMPRMEDLSALRRERARGTRASSNATILAKGPSPCPVPIQDALSNLTSSLIAALCGMSIAWSQALTEEVRATGAKVRNTVGYLTLVVQRAVGTHYPHEGTLPMFQSLRRGYVLLGDLMLRCGAASSSVDVIDQLDAISRRNIQAFFLSLASQHEMLKGLAELVRQVFRCCGHADKSDESRTSREIRQKVCELAQLTDMHGVSFFLGNVAAETAMAFAETTLDTDDHAWAMEVQEMVVSARRSQGAPGSPSSHEIPFNDTAGLYRWEESIGEWVARTPMPKPKAGQLAVASKQALARPRLPSTIACSTSSISASSSREDAVSSVTSSPPSVPMKRTWTNENMVTRQGKRLRSDPTETYARGARATRSRCHRSLSEAGLSEAEYAPIAARTRGAHGTSTAEPSNVAASRRMIAQDADKSDSEEITPKVEVVIINRRSASPSDTESLEDFVEPISERTRSTIKRRHTASPRIICRRATRLPRVIPCSQDEESDDELSFL</sequence>
<keyword evidence="3" id="KW-1185">Reference proteome</keyword>
<proteinExistence type="predicted"/>
<name>A0A5M3YU54_ASPTE</name>
<accession>A0A5M3YU54</accession>
<comment type="caution">
    <text evidence="2">The sequence shown here is derived from an EMBL/GenBank/DDBJ whole genome shotgun (WGS) entry which is preliminary data.</text>
</comment>
<feature type="region of interest" description="Disordered" evidence="1">
    <location>
        <begin position="42"/>
        <end position="120"/>
    </location>
</feature>
<feature type="compositionally biased region" description="Low complexity" evidence="1">
    <location>
        <begin position="743"/>
        <end position="763"/>
    </location>
</feature>
<protein>
    <submittedName>
        <fullName evidence="2">Uncharacterized protein</fullName>
    </submittedName>
</protein>
<evidence type="ECO:0000313" key="2">
    <source>
        <dbReference type="EMBL" id="GFF15463.1"/>
    </source>
</evidence>
<evidence type="ECO:0000256" key="1">
    <source>
        <dbReference type="SAM" id="MobiDB-lite"/>
    </source>
</evidence>